<keyword evidence="3" id="KW-1185">Reference proteome</keyword>
<name>A0A4S2MUI9_9PEZI</name>
<evidence type="ECO:0000256" key="1">
    <source>
        <dbReference type="SAM" id="Phobius"/>
    </source>
</evidence>
<sequence length="215" mass="24936">MSLGRWLMGRGAGCRLVLRLSVLEVVGDSRVLGDWGRRFRSLRGGGFCGIFVYCLVVISSSLSARARCFIFPYQKFSRTAQKHTSPLAAHLLSRINWTRPIRVTTIPRIMSRKPSRPWSIPTIILRLIPWIVSWSWSMATVPRIIPRIMRRPWLITTILRAKSRITRRQWPQCAFLRFTVLFLRVDVACHREYNGEEKRDEASHCVDSERVRGSV</sequence>
<keyword evidence="1" id="KW-0472">Membrane</keyword>
<keyword evidence="1" id="KW-1133">Transmembrane helix</keyword>
<dbReference type="EMBL" id="ML220126">
    <property type="protein sequence ID" value="TGZ80157.1"/>
    <property type="molecule type" value="Genomic_DNA"/>
</dbReference>
<reference evidence="2 3" key="1">
    <citation type="submission" date="2019-04" db="EMBL/GenBank/DDBJ databases">
        <title>Comparative genomics and transcriptomics to analyze fruiting body development in filamentous ascomycetes.</title>
        <authorList>
            <consortium name="DOE Joint Genome Institute"/>
            <person name="Lutkenhaus R."/>
            <person name="Traeger S."/>
            <person name="Breuer J."/>
            <person name="Kuo A."/>
            <person name="Lipzen A."/>
            <person name="Pangilinan J."/>
            <person name="Dilworth D."/>
            <person name="Sandor L."/>
            <person name="Poggeler S."/>
            <person name="Barry K."/>
            <person name="Grigoriev I.V."/>
            <person name="Nowrousian M."/>
        </authorList>
    </citation>
    <scope>NUCLEOTIDE SEQUENCE [LARGE SCALE GENOMIC DNA]</scope>
    <source>
        <strain evidence="2 3">CBS 389.68</strain>
    </source>
</reference>
<organism evidence="2 3">
    <name type="scientific">Ascodesmis nigricans</name>
    <dbReference type="NCBI Taxonomy" id="341454"/>
    <lineage>
        <taxon>Eukaryota</taxon>
        <taxon>Fungi</taxon>
        <taxon>Dikarya</taxon>
        <taxon>Ascomycota</taxon>
        <taxon>Pezizomycotina</taxon>
        <taxon>Pezizomycetes</taxon>
        <taxon>Pezizales</taxon>
        <taxon>Ascodesmidaceae</taxon>
        <taxon>Ascodesmis</taxon>
    </lineage>
</organism>
<dbReference type="InParanoid" id="A0A4S2MUI9"/>
<proteinExistence type="predicted"/>
<protein>
    <submittedName>
        <fullName evidence="2">Uncharacterized protein</fullName>
    </submittedName>
</protein>
<dbReference type="AlphaFoldDB" id="A0A4S2MUI9"/>
<evidence type="ECO:0000313" key="3">
    <source>
        <dbReference type="Proteomes" id="UP000298138"/>
    </source>
</evidence>
<keyword evidence="1" id="KW-0812">Transmembrane</keyword>
<gene>
    <name evidence="2" type="ORF">EX30DRAFT_62349</name>
</gene>
<dbReference type="Proteomes" id="UP000298138">
    <property type="component" value="Unassembled WGS sequence"/>
</dbReference>
<feature type="transmembrane region" description="Helical" evidence="1">
    <location>
        <begin position="44"/>
        <end position="64"/>
    </location>
</feature>
<evidence type="ECO:0000313" key="2">
    <source>
        <dbReference type="EMBL" id="TGZ80157.1"/>
    </source>
</evidence>
<accession>A0A4S2MUI9</accession>